<feature type="signal peptide" evidence="2">
    <location>
        <begin position="1"/>
        <end position="24"/>
    </location>
</feature>
<reference evidence="3 4" key="1">
    <citation type="submission" date="2015-01" db="EMBL/GenBank/DDBJ databases">
        <title>Evolution of Trichinella species and genotypes.</title>
        <authorList>
            <person name="Korhonen P.K."/>
            <person name="Edoardo P."/>
            <person name="Giuseppe L.R."/>
            <person name="Gasser R.B."/>
        </authorList>
    </citation>
    <scope>NUCLEOTIDE SEQUENCE [LARGE SCALE GENOMIC DNA]</scope>
    <source>
        <strain evidence="3">ISS1029</strain>
    </source>
</reference>
<comment type="caution">
    <text evidence="3">The sequence shown here is derived from an EMBL/GenBank/DDBJ whole genome shotgun (WGS) entry which is preliminary data.</text>
</comment>
<proteinExistence type="predicted"/>
<protein>
    <submittedName>
        <fullName evidence="3">Uncharacterized protein</fullName>
    </submittedName>
</protein>
<keyword evidence="2" id="KW-0732">Signal</keyword>
<feature type="compositionally biased region" description="Basic residues" evidence="1">
    <location>
        <begin position="81"/>
        <end position="101"/>
    </location>
</feature>
<name>A0A0V1H938_9BILA</name>
<dbReference type="STRING" id="268475.A0A0V1H938"/>
<feature type="chain" id="PRO_5006878952" evidence="2">
    <location>
        <begin position="25"/>
        <end position="101"/>
    </location>
</feature>
<accession>A0A0V1H938</accession>
<keyword evidence="4" id="KW-1185">Reference proteome</keyword>
<gene>
    <name evidence="3" type="ORF">T11_6625</name>
</gene>
<evidence type="ECO:0000313" key="3">
    <source>
        <dbReference type="EMBL" id="KRZ06945.1"/>
    </source>
</evidence>
<dbReference type="Proteomes" id="UP000055024">
    <property type="component" value="Unassembled WGS sequence"/>
</dbReference>
<evidence type="ECO:0000313" key="4">
    <source>
        <dbReference type="Proteomes" id="UP000055024"/>
    </source>
</evidence>
<dbReference type="AlphaFoldDB" id="A0A0V1H938"/>
<dbReference type="EMBL" id="JYDP01000110">
    <property type="protein sequence ID" value="KRZ06945.1"/>
    <property type="molecule type" value="Genomic_DNA"/>
</dbReference>
<feature type="region of interest" description="Disordered" evidence="1">
    <location>
        <begin position="51"/>
        <end position="101"/>
    </location>
</feature>
<sequence>MDRRMLWLGLFSVCTIILFETVKADLASETGVLHSSSTTVLEEVPHARLSRAARRHINRERRERIKESRGKARGKGERRTRPQKRQNRINRRQNRRRSRDD</sequence>
<organism evidence="3 4">
    <name type="scientific">Trichinella zimbabwensis</name>
    <dbReference type="NCBI Taxonomy" id="268475"/>
    <lineage>
        <taxon>Eukaryota</taxon>
        <taxon>Metazoa</taxon>
        <taxon>Ecdysozoa</taxon>
        <taxon>Nematoda</taxon>
        <taxon>Enoplea</taxon>
        <taxon>Dorylaimia</taxon>
        <taxon>Trichinellida</taxon>
        <taxon>Trichinellidae</taxon>
        <taxon>Trichinella</taxon>
    </lineage>
</organism>
<evidence type="ECO:0000256" key="2">
    <source>
        <dbReference type="SAM" id="SignalP"/>
    </source>
</evidence>
<feature type="compositionally biased region" description="Basic and acidic residues" evidence="1">
    <location>
        <begin position="60"/>
        <end position="80"/>
    </location>
</feature>
<evidence type="ECO:0000256" key="1">
    <source>
        <dbReference type="SAM" id="MobiDB-lite"/>
    </source>
</evidence>